<evidence type="ECO:0000256" key="8">
    <source>
        <dbReference type="SAM" id="MobiDB-lite"/>
    </source>
</evidence>
<feature type="region of interest" description="Disordered" evidence="8">
    <location>
        <begin position="460"/>
        <end position="482"/>
    </location>
</feature>
<evidence type="ECO:0000256" key="4">
    <source>
        <dbReference type="ARBA" id="ARBA00022670"/>
    </source>
</evidence>
<evidence type="ECO:0000256" key="6">
    <source>
        <dbReference type="ARBA" id="ARBA00022801"/>
    </source>
</evidence>
<feature type="region of interest" description="Disordered" evidence="8">
    <location>
        <begin position="1"/>
        <end position="52"/>
    </location>
</feature>
<evidence type="ECO:0000256" key="2">
    <source>
        <dbReference type="ARBA" id="ARBA00009085"/>
    </source>
</evidence>
<dbReference type="PANTHER" id="PTHR21646">
    <property type="entry name" value="UBIQUITIN CARBOXYL-TERMINAL HYDROLASE"/>
    <property type="match status" value="1"/>
</dbReference>
<keyword evidence="6" id="KW-0378">Hydrolase</keyword>
<protein>
    <recommendedName>
        <fullName evidence="3">ubiquitinyl hydrolase 1</fullName>
        <ecNumber evidence="3">3.4.19.12</ecNumber>
    </recommendedName>
</protein>
<feature type="domain" description="USP" evidence="9">
    <location>
        <begin position="522"/>
        <end position="1418"/>
    </location>
</feature>
<comment type="caution">
    <text evidence="11">The sequence shown here is derived from an EMBL/GenBank/DDBJ whole genome shotgun (WGS) entry which is preliminary data.</text>
</comment>
<dbReference type="EMBL" id="MBFT01000061">
    <property type="protein sequence ID" value="PVU98932.1"/>
    <property type="molecule type" value="Genomic_DNA"/>
</dbReference>
<name>A0A2T9Z2X7_9FUNG</name>
<dbReference type="PROSITE" id="PS00972">
    <property type="entry name" value="USP_1"/>
    <property type="match status" value="1"/>
</dbReference>
<feature type="compositionally biased region" description="Polar residues" evidence="8">
    <location>
        <begin position="1"/>
        <end position="24"/>
    </location>
</feature>
<keyword evidence="5" id="KW-0833">Ubl conjugation pathway</keyword>
<evidence type="ECO:0000256" key="7">
    <source>
        <dbReference type="ARBA" id="ARBA00022807"/>
    </source>
</evidence>
<evidence type="ECO:0000256" key="5">
    <source>
        <dbReference type="ARBA" id="ARBA00022786"/>
    </source>
</evidence>
<dbReference type="InterPro" id="IPR028889">
    <property type="entry name" value="USP"/>
</dbReference>
<dbReference type="Pfam" id="PF00443">
    <property type="entry name" value="UCH"/>
    <property type="match status" value="2"/>
</dbReference>
<evidence type="ECO:0000259" key="10">
    <source>
        <dbReference type="PROSITE" id="PS51283"/>
    </source>
</evidence>
<keyword evidence="12" id="KW-1185">Reference proteome</keyword>
<dbReference type="OrthoDB" id="292964at2759"/>
<dbReference type="InterPro" id="IPR038765">
    <property type="entry name" value="Papain-like_cys_pep_sf"/>
</dbReference>
<feature type="compositionally biased region" description="Polar residues" evidence="8">
    <location>
        <begin position="285"/>
        <end position="300"/>
    </location>
</feature>
<accession>A0A2T9Z2X7</accession>
<sequence>MDKPNTCNSTDNVNSSHSLKTTNLENEEAKRKRIKKTNNYHTKDPSKMDISTTENSTLTNEFYKKTKINSDSSPIDSKILHFFETSPQNKNSSVPPTLLCLISNSILQTNSRKSSTSTSNSKELWYVVDYQWLQDFKDFISTSDIFVKIDLDLTFDNNKTQKSHNFTQVSTLNIKQKILTTKNNESENIKTLALVHPEIWEIIINKYGIKGPTIIQDVTVDYHRSPPYLTLQEITIIETQSSENNSSWEAQKTKMEWDKINSFPNLNSYLAFSNVNNNIDSQSQKTLASNTTYHSSNSNETQKDSKDVLPSYEQAQVEANKFFKTQGSYEVDLNHHINPMEHKTTETLLKGGSYLENINGMGGNEPTQPYTYNNDNFETQPNYHHEFSEKLTQKLDKISLPNDSNDYASQINNNLELFDAADVKNNNYYASYDFEDYRPISQTETPKTIDFEDSFNDLDKIMPRDSGHQTEDDLSDSSSEKRGLSNKKNLFITNWQNNYDQSSVDSDDSKSLVLKNTIPGLCGLVNLGNTCFMNSALQCMSNTWELTEYFLSGVYKGEINRTNTLGMQGSVAEAYGLLTQNMWANINSSYSPSIFKRVIGKWAPQFAGYQQQDAPEFLSFLLDGLHEDLNRIIDKPYIEIPDGNNRPDSVVADEQWDIYKKRNDSVIVDLFQGQLKSALTCPSCMRRSTTFDPFMYLTLLLPKNKYTKFKVLYVPKNHDIRPIDMNLVIDKSDSVLQIKRIVSHATGADKDLLLMSEIYMGRMFKILSDDTPSEELDSNDTYAMFELPFNPQSTLASNKAIVQVVFSELDHEKEIEANKPSNQRLLRPPTIKLFGHPMIIGFEQNQLFYNLEGSVGIIVKLGDIYLKLTKMLCQLVDPETTSTLTALANSIQEYMNCHTSEKVCEDTQPLPRFIEYAIRLINLRVKRSQATSQTSNESNISDEKSTYKFPGFGRKLKDIGQTFSSPAIMKHNKLNNPQPTNQSFQHKTIFKNFESILTYKNTEPIYDMTRKTSITEEAMDITLENSEQKKNFDSSSSEGLVIDSLIDTISDDSKSMNLDQSPQTGIKTLNFEDEKSNNLLNPIHDTFFNSDSYSQTVNIVENQSEIQSDSGTNFSTEELKVDDTDKNWVNVLVSLNYGDTILCEWDTKVLADLIMEFKGAKGFESSEKTVPELAINEFFQWETNPYYFASMDPLAKTSLSARNEAGVPTHLSLKYTSVKISDLPLAPKVPVSDTDSWMEIQSQSIDNIMDTTHSKKPSSVSLYECLSDFVQEEQLGESDLWYCSQCKEFQQASKKLDLWRLPQILVIHLKRFEHSRAWSQKVNTLVDFPLQGLDLSFLFNETISENSSGLAFEQNMVYDLYAVSNHYGGFGGGHYTAFARHPQTNNWYNYNDSSVSPISDPEKDVITPAAYMLFYRARPKSPLGSNKINYTQTESIPWEISLPKDTKNDLANEPTTNFAEDSWPSKKMTLWGTLTSEKIANLIRNREELLKKVDVNTNTNDKSIDSENQTLNKEDKDEFNDSIFSASIRNMRSTGYASFGSSGGKTNILENSNDFGNSSVMSIDKDESNSSFDGLNFYNSNHSGKSMDMSRVESSEDKGMNPSTNLSIHVEPKVVEYKGSGENMNLSKVEVQNTLGVITTSENDTKSADTLPQSNSGLFQMMSQEPEIVAEPLLPKDSDTEMKIKPANPGIEDNEPVTENSPVHGTKKIDPINIIPSQIGRHSSLKNGVNFSINTRNFCHFSSDMRSGNLTTSAPLARSRTHSDFSNIYGHTTPNVLEQAALLLMSESLPTPKKSNREGDYDSGLTLKNDLPKKNSDSFQK</sequence>
<organism evidence="11 12">
    <name type="scientific">Furculomyces boomerangus</name>
    <dbReference type="NCBI Taxonomy" id="61424"/>
    <lineage>
        <taxon>Eukaryota</taxon>
        <taxon>Fungi</taxon>
        <taxon>Fungi incertae sedis</taxon>
        <taxon>Zoopagomycota</taxon>
        <taxon>Kickxellomycotina</taxon>
        <taxon>Harpellomycetes</taxon>
        <taxon>Harpellales</taxon>
        <taxon>Harpellaceae</taxon>
        <taxon>Furculomyces</taxon>
    </lineage>
</organism>
<dbReference type="STRING" id="61424.A0A2T9Z2X7"/>
<dbReference type="Proteomes" id="UP000245699">
    <property type="component" value="Unassembled WGS sequence"/>
</dbReference>
<keyword evidence="7" id="KW-0788">Thiol protease</keyword>
<dbReference type="CDD" id="cd02674">
    <property type="entry name" value="Peptidase_C19R"/>
    <property type="match status" value="1"/>
</dbReference>
<dbReference type="SUPFAM" id="SSF143791">
    <property type="entry name" value="DUSP-like"/>
    <property type="match status" value="1"/>
</dbReference>
<feature type="region of interest" description="Disordered" evidence="8">
    <location>
        <begin position="285"/>
        <end position="306"/>
    </location>
</feature>
<comment type="similarity">
    <text evidence="2">Belongs to the peptidase C19 family.</text>
</comment>
<gene>
    <name evidence="11" type="ORF">BB559_001147</name>
</gene>
<dbReference type="GO" id="GO:0004843">
    <property type="term" value="F:cysteine-type deubiquitinase activity"/>
    <property type="evidence" value="ECO:0007669"/>
    <property type="project" value="UniProtKB-EC"/>
</dbReference>
<feature type="compositionally biased region" description="Basic and acidic residues" evidence="8">
    <location>
        <begin position="460"/>
        <end position="471"/>
    </location>
</feature>
<dbReference type="PROSITE" id="PS51283">
    <property type="entry name" value="DUSP"/>
    <property type="match status" value="1"/>
</dbReference>
<comment type="catalytic activity">
    <reaction evidence="1">
        <text>Thiol-dependent hydrolysis of ester, thioester, amide, peptide and isopeptide bonds formed by the C-terminal Gly of ubiquitin (a 76-residue protein attached to proteins as an intracellular targeting signal).</text>
        <dbReference type="EC" id="3.4.19.12"/>
    </reaction>
</comment>
<dbReference type="Gene3D" id="3.90.70.10">
    <property type="entry name" value="Cysteine proteinases"/>
    <property type="match status" value="2"/>
</dbReference>
<feature type="region of interest" description="Disordered" evidence="8">
    <location>
        <begin position="1789"/>
        <end position="1821"/>
    </location>
</feature>
<dbReference type="PROSITE" id="PS50235">
    <property type="entry name" value="USP_3"/>
    <property type="match status" value="1"/>
</dbReference>
<feature type="compositionally biased region" description="Basic and acidic residues" evidence="8">
    <location>
        <begin position="1588"/>
        <end position="1599"/>
    </location>
</feature>
<feature type="domain" description="DUSP" evidence="10">
    <location>
        <begin position="98"/>
        <end position="219"/>
    </location>
</feature>
<dbReference type="InterPro" id="IPR035927">
    <property type="entry name" value="DUSP-like_sf"/>
</dbReference>
<dbReference type="SUPFAM" id="SSF54001">
    <property type="entry name" value="Cysteine proteinases"/>
    <property type="match status" value="1"/>
</dbReference>
<reference evidence="11 12" key="1">
    <citation type="journal article" date="2018" name="MBio">
        <title>Comparative Genomics Reveals the Core Gene Toolbox for the Fungus-Insect Symbiosis.</title>
        <authorList>
            <person name="Wang Y."/>
            <person name="Stata M."/>
            <person name="Wang W."/>
            <person name="Stajich J.E."/>
            <person name="White M.M."/>
            <person name="Moncalvo J.M."/>
        </authorList>
    </citation>
    <scope>NUCLEOTIDE SEQUENCE [LARGE SCALE GENOMIC DNA]</scope>
    <source>
        <strain evidence="11 12">AUS-77-4</strain>
    </source>
</reference>
<dbReference type="GO" id="GO:0016579">
    <property type="term" value="P:protein deubiquitination"/>
    <property type="evidence" value="ECO:0007669"/>
    <property type="project" value="InterPro"/>
</dbReference>
<dbReference type="PANTHER" id="PTHR21646:SF24">
    <property type="entry name" value="UBIQUITIN CARBOXYL-TERMINAL HYDROLASE"/>
    <property type="match status" value="1"/>
</dbReference>
<evidence type="ECO:0000256" key="1">
    <source>
        <dbReference type="ARBA" id="ARBA00000707"/>
    </source>
</evidence>
<dbReference type="GO" id="GO:0006508">
    <property type="term" value="P:proteolysis"/>
    <property type="evidence" value="ECO:0007669"/>
    <property type="project" value="UniProtKB-KW"/>
</dbReference>
<dbReference type="EC" id="3.4.19.12" evidence="3"/>
<evidence type="ECO:0000313" key="11">
    <source>
        <dbReference type="EMBL" id="PVU98932.1"/>
    </source>
</evidence>
<feature type="region of interest" description="Disordered" evidence="8">
    <location>
        <begin position="1585"/>
        <end position="1605"/>
    </location>
</feature>
<dbReference type="InterPro" id="IPR018200">
    <property type="entry name" value="USP_CS"/>
</dbReference>
<dbReference type="InterPro" id="IPR006615">
    <property type="entry name" value="Pept_C19_DUSP"/>
</dbReference>
<feature type="region of interest" description="Disordered" evidence="8">
    <location>
        <begin position="1686"/>
        <end position="1709"/>
    </location>
</feature>
<dbReference type="Gene3D" id="3.30.2230.10">
    <property type="entry name" value="DUSP-like"/>
    <property type="match status" value="1"/>
</dbReference>
<keyword evidence="4" id="KW-0645">Protease</keyword>
<proteinExistence type="inferred from homology"/>
<dbReference type="PROSITE" id="PS00973">
    <property type="entry name" value="USP_2"/>
    <property type="match status" value="1"/>
</dbReference>
<dbReference type="InterPro" id="IPR001394">
    <property type="entry name" value="Peptidase_C19_UCH"/>
</dbReference>
<evidence type="ECO:0000259" key="9">
    <source>
        <dbReference type="PROSITE" id="PS50235"/>
    </source>
</evidence>
<feature type="compositionally biased region" description="Basic and acidic residues" evidence="8">
    <location>
        <begin position="1810"/>
        <end position="1821"/>
    </location>
</feature>
<evidence type="ECO:0000313" key="12">
    <source>
        <dbReference type="Proteomes" id="UP000245699"/>
    </source>
</evidence>
<dbReference type="InterPro" id="IPR050185">
    <property type="entry name" value="Ub_carboxyl-term_hydrolase"/>
</dbReference>
<evidence type="ECO:0000256" key="3">
    <source>
        <dbReference type="ARBA" id="ARBA00012759"/>
    </source>
</evidence>